<feature type="transmembrane region" description="Helical" evidence="6">
    <location>
        <begin position="251"/>
        <end position="276"/>
    </location>
</feature>
<comment type="caution">
    <text evidence="7">The sequence shown here is derived from an EMBL/GenBank/DDBJ whole genome shotgun (WGS) entry which is preliminary data.</text>
</comment>
<dbReference type="InterPro" id="IPR002528">
    <property type="entry name" value="MATE_fam"/>
</dbReference>
<dbReference type="GO" id="GO:0015297">
    <property type="term" value="F:antiporter activity"/>
    <property type="evidence" value="ECO:0007669"/>
    <property type="project" value="InterPro"/>
</dbReference>
<protein>
    <recommendedName>
        <fullName evidence="6">Protein DETOXIFICATION</fullName>
    </recommendedName>
    <alternativeName>
        <fullName evidence="6">Multidrug and toxic compound extrusion protein</fullName>
    </alternativeName>
</protein>
<feature type="transmembrane region" description="Helical" evidence="6">
    <location>
        <begin position="179"/>
        <end position="198"/>
    </location>
</feature>
<evidence type="ECO:0000256" key="6">
    <source>
        <dbReference type="RuleBase" id="RU004914"/>
    </source>
</evidence>
<feature type="transmembrane region" description="Helical" evidence="6">
    <location>
        <begin position="109"/>
        <end position="129"/>
    </location>
</feature>
<dbReference type="Proteomes" id="UP000326939">
    <property type="component" value="Chromosome 4"/>
</dbReference>
<dbReference type="GO" id="GO:0016020">
    <property type="term" value="C:membrane"/>
    <property type="evidence" value="ECO:0007669"/>
    <property type="project" value="UniProtKB-SubCell"/>
</dbReference>
<feature type="transmembrane region" description="Helical" evidence="6">
    <location>
        <begin position="460"/>
        <end position="479"/>
    </location>
</feature>
<keyword evidence="4 6" id="KW-1133">Transmembrane helix</keyword>
<dbReference type="GO" id="GO:1990961">
    <property type="term" value="P:xenobiotic detoxification by transmembrane export across the plasma membrane"/>
    <property type="evidence" value="ECO:0007669"/>
    <property type="project" value="InterPro"/>
</dbReference>
<evidence type="ECO:0000256" key="2">
    <source>
        <dbReference type="ARBA" id="ARBA00010199"/>
    </source>
</evidence>
<sequence length="497" mass="54141">MDQPLLPKRKTEEKKWVLTWDGFVEEIKRVSCMAAPMMVASVTLYLLQVVSLMMAGHLSELSLSGVSIATSFTNVTGFSLLVGLSGGLETLCGQAYGAEQYKKFGSYTYCAIISLIVTSIPVSVLWIFMDRLLIAIGQDPDISIVACQYAIRLIPALFAYSILQPLLRYFQSQSLIHPILTSTCAALGFHIPLCWALIYKWELGNAGAAFAIGASYWLNVILLALYMVFSSSCGKTRSIYWNDIFSSITKFFHLALPSAVMVCLEWWTFELVILLAGLLPDPKLQTSVLSVCLTTTTLHFYVQYGIGAAGSTRISNELGAGNHQAARVAVQAVLIISITEAAIASIILFFFRHIFGYAFSNDEGVVDYVAELAPLLCLSLVLDGLQAIFSGIARGCGWQHVGAYVNLGAYYLVATPLAVLLCFVLHLGSKGLWTGLLIGNVAQVTSFAVITALTNWQKQVLLLHFLSHLSSFLLLLPAATARERIFEGSILADNGLA</sequence>
<evidence type="ECO:0000256" key="4">
    <source>
        <dbReference type="ARBA" id="ARBA00022989"/>
    </source>
</evidence>
<dbReference type="InterPro" id="IPR045069">
    <property type="entry name" value="MATE_euk"/>
</dbReference>
<keyword evidence="5 6" id="KW-0472">Membrane</keyword>
<evidence type="ECO:0000256" key="3">
    <source>
        <dbReference type="ARBA" id="ARBA00022692"/>
    </source>
</evidence>
<evidence type="ECO:0000256" key="5">
    <source>
        <dbReference type="ARBA" id="ARBA00023136"/>
    </source>
</evidence>
<evidence type="ECO:0000256" key="1">
    <source>
        <dbReference type="ARBA" id="ARBA00004141"/>
    </source>
</evidence>
<feature type="transmembrane region" description="Helical" evidence="6">
    <location>
        <begin position="149"/>
        <end position="167"/>
    </location>
</feature>
<feature type="transmembrane region" description="Helical" evidence="6">
    <location>
        <begin position="328"/>
        <end position="352"/>
    </location>
</feature>
<reference evidence="8" key="1">
    <citation type="journal article" date="2019" name="Gigascience">
        <title>De novo genome assembly of the endangered Acer yangbiense, a plant species with extremely small populations endemic to Yunnan Province, China.</title>
        <authorList>
            <person name="Yang J."/>
            <person name="Wariss H.M."/>
            <person name="Tao L."/>
            <person name="Zhang R."/>
            <person name="Yun Q."/>
            <person name="Hollingsworth P."/>
            <person name="Dao Z."/>
            <person name="Luo G."/>
            <person name="Guo H."/>
            <person name="Ma Y."/>
            <person name="Sun W."/>
        </authorList>
    </citation>
    <scope>NUCLEOTIDE SEQUENCE [LARGE SCALE GENOMIC DNA]</scope>
    <source>
        <strain evidence="8">cv. br00</strain>
    </source>
</reference>
<feature type="transmembrane region" description="Helical" evidence="6">
    <location>
        <begin position="37"/>
        <end position="58"/>
    </location>
</feature>
<comment type="similarity">
    <text evidence="2 6">Belongs to the multi antimicrobial extrusion (MATE) (TC 2.A.66.1) family.</text>
</comment>
<feature type="transmembrane region" description="Helical" evidence="6">
    <location>
        <begin position="288"/>
        <end position="307"/>
    </location>
</feature>
<feature type="transmembrane region" description="Helical" evidence="6">
    <location>
        <begin position="372"/>
        <end position="392"/>
    </location>
</feature>
<name>A0A5N5N2U8_9ROSI</name>
<keyword evidence="3 6" id="KW-0812">Transmembrane</keyword>
<keyword evidence="8" id="KW-1185">Reference proteome</keyword>
<dbReference type="CDD" id="cd13132">
    <property type="entry name" value="MATE_eukaryotic"/>
    <property type="match status" value="1"/>
</dbReference>
<gene>
    <name evidence="7" type="ORF">DKX38_005910</name>
</gene>
<proteinExistence type="inferred from homology"/>
<dbReference type="AlphaFoldDB" id="A0A5N5N2U8"/>
<feature type="transmembrane region" description="Helical" evidence="6">
    <location>
        <begin position="432"/>
        <end position="453"/>
    </location>
</feature>
<dbReference type="Pfam" id="PF01554">
    <property type="entry name" value="MatE"/>
    <property type="match status" value="2"/>
</dbReference>
<dbReference type="NCBIfam" id="TIGR00797">
    <property type="entry name" value="matE"/>
    <property type="match status" value="1"/>
</dbReference>
<feature type="transmembrane region" description="Helical" evidence="6">
    <location>
        <begin position="404"/>
        <end position="426"/>
    </location>
</feature>
<comment type="subcellular location">
    <subcellularLocation>
        <location evidence="1">Membrane</location>
        <topology evidence="1">Multi-pass membrane protein</topology>
    </subcellularLocation>
</comment>
<dbReference type="GO" id="GO:0042910">
    <property type="term" value="F:xenobiotic transmembrane transporter activity"/>
    <property type="evidence" value="ECO:0007669"/>
    <property type="project" value="InterPro"/>
</dbReference>
<evidence type="ECO:0000313" key="7">
    <source>
        <dbReference type="EMBL" id="KAB5560953.1"/>
    </source>
</evidence>
<evidence type="ECO:0000313" key="8">
    <source>
        <dbReference type="Proteomes" id="UP000326939"/>
    </source>
</evidence>
<dbReference type="PANTHER" id="PTHR11206">
    <property type="entry name" value="MULTIDRUG RESISTANCE PROTEIN"/>
    <property type="match status" value="1"/>
</dbReference>
<accession>A0A5N5N2U8</accession>
<feature type="transmembrane region" description="Helical" evidence="6">
    <location>
        <begin position="210"/>
        <end position="230"/>
    </location>
</feature>
<organism evidence="7 8">
    <name type="scientific">Salix brachista</name>
    <dbReference type="NCBI Taxonomy" id="2182728"/>
    <lineage>
        <taxon>Eukaryota</taxon>
        <taxon>Viridiplantae</taxon>
        <taxon>Streptophyta</taxon>
        <taxon>Embryophyta</taxon>
        <taxon>Tracheophyta</taxon>
        <taxon>Spermatophyta</taxon>
        <taxon>Magnoliopsida</taxon>
        <taxon>eudicotyledons</taxon>
        <taxon>Gunneridae</taxon>
        <taxon>Pentapetalae</taxon>
        <taxon>rosids</taxon>
        <taxon>fabids</taxon>
        <taxon>Malpighiales</taxon>
        <taxon>Salicaceae</taxon>
        <taxon>Saliceae</taxon>
        <taxon>Salix</taxon>
    </lineage>
</organism>
<dbReference type="EMBL" id="VDCV01000004">
    <property type="protein sequence ID" value="KAB5560953.1"/>
    <property type="molecule type" value="Genomic_DNA"/>
</dbReference>